<dbReference type="EMBL" id="CP097463">
    <property type="protein sequence ID" value="WAX57121.1"/>
    <property type="molecule type" value="Genomic_DNA"/>
</dbReference>
<sequence>MSAYLVSESKVIAAPARRLFDIVADPAMHPVMDGSGSVQASRSGGPTRLELGSKFGMDMKLGAPYKITNTVIEFDEPNVIAWRHFNGHVWRYLFEPVDGGTRVTEQWDARPAKNRLFLRISGFPARNRAGIIATLDKLAELAATG</sequence>
<dbReference type="RefSeq" id="WP_269443658.1">
    <property type="nucleotide sequence ID" value="NZ_CP097463.1"/>
</dbReference>
<keyword evidence="2" id="KW-1185">Reference proteome</keyword>
<dbReference type="Gene3D" id="3.30.530.20">
    <property type="match status" value="1"/>
</dbReference>
<organism evidence="1 2">
    <name type="scientific">Jatrophihabitans cynanchi</name>
    <dbReference type="NCBI Taxonomy" id="2944128"/>
    <lineage>
        <taxon>Bacteria</taxon>
        <taxon>Bacillati</taxon>
        <taxon>Actinomycetota</taxon>
        <taxon>Actinomycetes</taxon>
        <taxon>Jatrophihabitantales</taxon>
        <taxon>Jatrophihabitantaceae</taxon>
        <taxon>Jatrophihabitans</taxon>
    </lineage>
</organism>
<dbReference type="InterPro" id="IPR019587">
    <property type="entry name" value="Polyketide_cyclase/dehydratase"/>
</dbReference>
<dbReference type="Pfam" id="PF10604">
    <property type="entry name" value="Polyketide_cyc2"/>
    <property type="match status" value="1"/>
</dbReference>
<gene>
    <name evidence="1" type="ORF">M6B22_21785</name>
</gene>
<dbReference type="InterPro" id="IPR023393">
    <property type="entry name" value="START-like_dom_sf"/>
</dbReference>
<dbReference type="Proteomes" id="UP001164693">
    <property type="component" value="Chromosome"/>
</dbReference>
<proteinExistence type="predicted"/>
<protein>
    <submittedName>
        <fullName evidence="1">SRPBCC family protein</fullName>
    </submittedName>
</protein>
<dbReference type="SUPFAM" id="SSF55961">
    <property type="entry name" value="Bet v1-like"/>
    <property type="match status" value="1"/>
</dbReference>
<reference evidence="1" key="1">
    <citation type="submission" date="2022-05" db="EMBL/GenBank/DDBJ databases">
        <title>Jatrophihabitans sp. SB3-54 whole genome sequence.</title>
        <authorList>
            <person name="Suh M.K."/>
            <person name="Eom M.K."/>
            <person name="Kim J.S."/>
            <person name="Kim H.S."/>
            <person name="Do H.E."/>
            <person name="Shin Y.K."/>
            <person name="Lee J.-S."/>
        </authorList>
    </citation>
    <scope>NUCLEOTIDE SEQUENCE</scope>
    <source>
        <strain evidence="1">SB3-54</strain>
    </source>
</reference>
<evidence type="ECO:0000313" key="1">
    <source>
        <dbReference type="EMBL" id="WAX57121.1"/>
    </source>
</evidence>
<evidence type="ECO:0000313" key="2">
    <source>
        <dbReference type="Proteomes" id="UP001164693"/>
    </source>
</evidence>
<accession>A0ABY7K1C5</accession>
<name>A0ABY7K1C5_9ACTN</name>